<gene>
    <name evidence="1" type="ORF">FHS11_003244</name>
</gene>
<name>A0A839SH35_9SPHI</name>
<dbReference type="EMBL" id="JACHWX010000009">
    <property type="protein sequence ID" value="MBB3056818.1"/>
    <property type="molecule type" value="Genomic_DNA"/>
</dbReference>
<keyword evidence="2" id="KW-1185">Reference proteome</keyword>
<evidence type="ECO:0000313" key="1">
    <source>
        <dbReference type="EMBL" id="MBB3056818.1"/>
    </source>
</evidence>
<protein>
    <submittedName>
        <fullName evidence="1">Uncharacterized protein</fullName>
    </submittedName>
</protein>
<accession>A0A839SH35</accession>
<sequence length="53" mass="6472">MSNKLTILQQKRLIKLKEYNDTLTSSWKKKLKRIELQILDAQINRIRILNQYK</sequence>
<proteinExistence type="predicted"/>
<organism evidence="1 2">
    <name type="scientific">Mucilaginibacter gotjawali</name>
    <dbReference type="NCBI Taxonomy" id="1550579"/>
    <lineage>
        <taxon>Bacteria</taxon>
        <taxon>Pseudomonadati</taxon>
        <taxon>Bacteroidota</taxon>
        <taxon>Sphingobacteriia</taxon>
        <taxon>Sphingobacteriales</taxon>
        <taxon>Sphingobacteriaceae</taxon>
        <taxon>Mucilaginibacter</taxon>
    </lineage>
</organism>
<reference evidence="1" key="1">
    <citation type="submission" date="2020-08" db="EMBL/GenBank/DDBJ databases">
        <title>Genomic Encyclopedia of Type Strains, Phase III (KMG-III): the genomes of soil and plant-associated and newly described type strains.</title>
        <authorList>
            <person name="Whitman W."/>
        </authorList>
    </citation>
    <scope>NUCLEOTIDE SEQUENCE [LARGE SCALE GENOMIC DNA]</scope>
    <source>
        <strain evidence="1">CECT 8628</strain>
    </source>
</reference>
<comment type="caution">
    <text evidence="1">The sequence shown here is derived from an EMBL/GenBank/DDBJ whole genome shotgun (WGS) entry which is preliminary data.</text>
</comment>
<dbReference type="AlphaFoldDB" id="A0A839SH35"/>
<dbReference type="Proteomes" id="UP000539265">
    <property type="component" value="Unassembled WGS sequence"/>
</dbReference>
<evidence type="ECO:0000313" key="2">
    <source>
        <dbReference type="Proteomes" id="UP000539265"/>
    </source>
</evidence>